<dbReference type="AlphaFoldDB" id="A0ABD2W4H1"/>
<sequence>MAESKNNEYFQIRIYELVSLIRDLEKEQKQQPPIAEGQQQIQLQPPQQQQQPGGTTLENWDASDCLSYIPKRGPTLRSKAEKRRARRERRRVHGRGQAQRPRSPEPGRPIPGQEQLPNDMGWLEEYIRIRGI</sequence>
<dbReference type="EMBL" id="JBJJXI010000136">
    <property type="protein sequence ID" value="KAL3387980.1"/>
    <property type="molecule type" value="Genomic_DNA"/>
</dbReference>
<protein>
    <submittedName>
        <fullName evidence="2">Uncharacterized protein</fullName>
    </submittedName>
</protein>
<dbReference type="Proteomes" id="UP001627154">
    <property type="component" value="Unassembled WGS sequence"/>
</dbReference>
<gene>
    <name evidence="2" type="ORF">TKK_017054</name>
</gene>
<feature type="region of interest" description="Disordered" evidence="1">
    <location>
        <begin position="27"/>
        <end position="120"/>
    </location>
</feature>
<proteinExistence type="predicted"/>
<evidence type="ECO:0000313" key="3">
    <source>
        <dbReference type="Proteomes" id="UP001627154"/>
    </source>
</evidence>
<organism evidence="2 3">
    <name type="scientific">Trichogramma kaykai</name>
    <dbReference type="NCBI Taxonomy" id="54128"/>
    <lineage>
        <taxon>Eukaryota</taxon>
        <taxon>Metazoa</taxon>
        <taxon>Ecdysozoa</taxon>
        <taxon>Arthropoda</taxon>
        <taxon>Hexapoda</taxon>
        <taxon>Insecta</taxon>
        <taxon>Pterygota</taxon>
        <taxon>Neoptera</taxon>
        <taxon>Endopterygota</taxon>
        <taxon>Hymenoptera</taxon>
        <taxon>Apocrita</taxon>
        <taxon>Proctotrupomorpha</taxon>
        <taxon>Chalcidoidea</taxon>
        <taxon>Trichogrammatidae</taxon>
        <taxon>Trichogramma</taxon>
    </lineage>
</organism>
<comment type="caution">
    <text evidence="2">The sequence shown here is derived from an EMBL/GenBank/DDBJ whole genome shotgun (WGS) entry which is preliminary data.</text>
</comment>
<evidence type="ECO:0000256" key="1">
    <source>
        <dbReference type="SAM" id="MobiDB-lite"/>
    </source>
</evidence>
<feature type="compositionally biased region" description="Basic residues" evidence="1">
    <location>
        <begin position="80"/>
        <end position="94"/>
    </location>
</feature>
<keyword evidence="3" id="KW-1185">Reference proteome</keyword>
<evidence type="ECO:0000313" key="2">
    <source>
        <dbReference type="EMBL" id="KAL3387980.1"/>
    </source>
</evidence>
<accession>A0ABD2W4H1</accession>
<reference evidence="2 3" key="1">
    <citation type="journal article" date="2024" name="bioRxiv">
        <title>A reference genome for Trichogramma kaykai: A tiny desert-dwelling parasitoid wasp with competing sex-ratio distorters.</title>
        <authorList>
            <person name="Culotta J."/>
            <person name="Lindsey A.R."/>
        </authorList>
    </citation>
    <scope>NUCLEOTIDE SEQUENCE [LARGE SCALE GENOMIC DNA]</scope>
    <source>
        <strain evidence="2 3">KSX58</strain>
    </source>
</reference>
<name>A0ABD2W4H1_9HYME</name>
<feature type="compositionally biased region" description="Low complexity" evidence="1">
    <location>
        <begin position="37"/>
        <end position="54"/>
    </location>
</feature>